<evidence type="ECO:0000259" key="5">
    <source>
        <dbReference type="PROSITE" id="PS51634"/>
    </source>
</evidence>
<keyword evidence="3" id="KW-0539">Nucleus</keyword>
<sequence>MDTPERNQIGTPILKFEDSPVFHYINSLSPIKPVKPIHMAQTFNSLTFATLPSVFTSPHAILHKECSFLRRHHLSDLPKPDFSDNGNEGNTSIGVLDSVQLPDCPAQQKIFDPGSSIREVTAPSHESPNLAIELPRNLKYDCGSPDSNSTPSHGIKMESLPEIIATPASLVHFVQEVSEERQHSFESKLEIQGICQVDESKDEGTGCDWENLISDATDLLIFDSSINTGAPKEPSLELVHHETGSFASLGSKLPQGSTDDLQKTQPMGLADSCEEHEMEDPESKPEPVREQKEMDKALLLSSSSFSSDQMNGGPSEGMDEKAEKIISVGGKPDSQHQRGMRRRCLVFEMAGAQKKNLGDDSKIGSSVSSHSDVKVSDDKQLVPIKPGNSSSRCMLPGIGLHLNTFATTSKDCGVKDETLASGKQLISMRSSITSFHSVACGQITLTKSLALNSMDREIDSVDNGSLDMQDASQASTFGDNEEFNPSSPKKKRHKLENVGEREACKRCNCKKSKCLKLYCECFAAGVYCVEPCSCVECFNKPIHEDTVLETRKQIESRNPLAFAPKVIRSSDPVLEIGDDSNKTPASARHKRGCNCKKSSCQKKYCECYQGGVGCSINCRCEGCKNTFGRKDGFAPVGIEEAEPEEEETETCERNGADRNVQNNEVQKDEELYSARVLPITPSFQICRPSVQLPCSSIGKAPQSVLAVSSSWINSNQRVGKSDFMQPQSKFEKHCETIPEDETPEILRGECSPVCGIKTASPNHKRVSPPHNEFGMSPGQWSGRKLILQSVPSFPSLTPPHETSDFSLKFE</sequence>
<evidence type="ECO:0000256" key="2">
    <source>
        <dbReference type="ARBA" id="ARBA00007267"/>
    </source>
</evidence>
<protein>
    <recommendedName>
        <fullName evidence="5">CRC domain-containing protein</fullName>
    </recommendedName>
</protein>
<feature type="region of interest" description="Disordered" evidence="4">
    <location>
        <begin position="270"/>
        <end position="294"/>
    </location>
</feature>
<comment type="similarity">
    <text evidence="2">Belongs to the lin-54 family.</text>
</comment>
<feature type="compositionally biased region" description="Acidic residues" evidence="4">
    <location>
        <begin position="640"/>
        <end position="649"/>
    </location>
</feature>
<proteinExistence type="inferred from homology"/>
<evidence type="ECO:0000256" key="4">
    <source>
        <dbReference type="SAM" id="MobiDB-lite"/>
    </source>
</evidence>
<evidence type="ECO:0000313" key="7">
    <source>
        <dbReference type="Proteomes" id="UP001141806"/>
    </source>
</evidence>
<keyword evidence="7" id="KW-1185">Reference proteome</keyword>
<dbReference type="OrthoDB" id="6283463at2759"/>
<dbReference type="SMART" id="SM01114">
    <property type="entry name" value="CXC"/>
    <property type="match status" value="2"/>
</dbReference>
<feature type="compositionally biased region" description="Polar residues" evidence="4">
    <location>
        <begin position="472"/>
        <end position="487"/>
    </location>
</feature>
<evidence type="ECO:0000313" key="6">
    <source>
        <dbReference type="EMBL" id="KAJ4969585.1"/>
    </source>
</evidence>
<evidence type="ECO:0000256" key="1">
    <source>
        <dbReference type="ARBA" id="ARBA00004123"/>
    </source>
</evidence>
<dbReference type="Pfam" id="PF03638">
    <property type="entry name" value="TCR"/>
    <property type="match status" value="2"/>
</dbReference>
<feature type="compositionally biased region" description="Basic and acidic residues" evidence="4">
    <location>
        <begin position="281"/>
        <end position="294"/>
    </location>
</feature>
<feature type="domain" description="CRC" evidence="5">
    <location>
        <begin position="503"/>
        <end position="628"/>
    </location>
</feature>
<evidence type="ECO:0000256" key="3">
    <source>
        <dbReference type="ARBA" id="ARBA00023242"/>
    </source>
</evidence>
<dbReference type="PANTHER" id="PTHR46159:SF12">
    <property type="entry name" value="PROTEIN TESMIN_TSO1-LIKE CXC 3-RELATED"/>
    <property type="match status" value="1"/>
</dbReference>
<dbReference type="GO" id="GO:0003700">
    <property type="term" value="F:DNA-binding transcription factor activity"/>
    <property type="evidence" value="ECO:0007669"/>
    <property type="project" value="InterPro"/>
</dbReference>
<comment type="caution">
    <text evidence="6">The sequence shown here is derived from an EMBL/GenBank/DDBJ whole genome shotgun (WGS) entry which is preliminary data.</text>
</comment>
<feature type="region of interest" description="Disordered" evidence="4">
    <location>
        <begin position="472"/>
        <end position="494"/>
    </location>
</feature>
<feature type="region of interest" description="Disordered" evidence="4">
    <location>
        <begin position="640"/>
        <end position="660"/>
    </location>
</feature>
<dbReference type="PROSITE" id="PS51634">
    <property type="entry name" value="CRC"/>
    <property type="match status" value="1"/>
</dbReference>
<organism evidence="6 7">
    <name type="scientific">Protea cynaroides</name>
    <dbReference type="NCBI Taxonomy" id="273540"/>
    <lineage>
        <taxon>Eukaryota</taxon>
        <taxon>Viridiplantae</taxon>
        <taxon>Streptophyta</taxon>
        <taxon>Embryophyta</taxon>
        <taxon>Tracheophyta</taxon>
        <taxon>Spermatophyta</taxon>
        <taxon>Magnoliopsida</taxon>
        <taxon>Proteales</taxon>
        <taxon>Proteaceae</taxon>
        <taxon>Protea</taxon>
    </lineage>
</organism>
<dbReference type="InterPro" id="IPR044522">
    <property type="entry name" value="TSO1-like"/>
</dbReference>
<dbReference type="PANTHER" id="PTHR46159">
    <property type="entry name" value="PROTEIN TESMIN/TSO1-LIKE CXC 2"/>
    <property type="match status" value="1"/>
</dbReference>
<reference evidence="6" key="1">
    <citation type="journal article" date="2023" name="Plant J.">
        <title>The genome of the king protea, Protea cynaroides.</title>
        <authorList>
            <person name="Chang J."/>
            <person name="Duong T.A."/>
            <person name="Schoeman C."/>
            <person name="Ma X."/>
            <person name="Roodt D."/>
            <person name="Barker N."/>
            <person name="Li Z."/>
            <person name="Van de Peer Y."/>
            <person name="Mizrachi E."/>
        </authorList>
    </citation>
    <scope>NUCLEOTIDE SEQUENCE</scope>
    <source>
        <tissue evidence="6">Young leaves</tissue>
    </source>
</reference>
<dbReference type="EMBL" id="JAMYWD010000006">
    <property type="protein sequence ID" value="KAJ4969585.1"/>
    <property type="molecule type" value="Genomic_DNA"/>
</dbReference>
<dbReference type="GO" id="GO:0005634">
    <property type="term" value="C:nucleus"/>
    <property type="evidence" value="ECO:0007669"/>
    <property type="project" value="UniProtKB-SubCell"/>
</dbReference>
<dbReference type="AlphaFoldDB" id="A0A9Q0QRV8"/>
<name>A0A9Q0QRV8_9MAGN</name>
<dbReference type="InterPro" id="IPR033467">
    <property type="entry name" value="Tesmin/TSO1-like_CXC"/>
</dbReference>
<dbReference type="Proteomes" id="UP001141806">
    <property type="component" value="Unassembled WGS sequence"/>
</dbReference>
<dbReference type="InterPro" id="IPR005172">
    <property type="entry name" value="CRC"/>
</dbReference>
<gene>
    <name evidence="6" type="ORF">NE237_016286</name>
</gene>
<comment type="subcellular location">
    <subcellularLocation>
        <location evidence="1">Nucleus</location>
    </subcellularLocation>
</comment>
<accession>A0A9Q0QRV8</accession>